<proteinExistence type="predicted"/>
<organism evidence="2 3">
    <name type="scientific">Candidatus Jorgensenbacteria bacterium GW2011_GWB1_50_10</name>
    <dbReference type="NCBI Taxonomy" id="1618665"/>
    <lineage>
        <taxon>Bacteria</taxon>
        <taxon>Candidatus Joergenseniibacteriota</taxon>
    </lineage>
</organism>
<accession>A0A0G1W7V5</accession>
<comment type="caution">
    <text evidence="2">The sequence shown here is derived from an EMBL/GenBank/DDBJ whole genome shotgun (WGS) entry which is preliminary data.</text>
</comment>
<dbReference type="PATRIC" id="fig|1618665.3.peg.528"/>
<dbReference type="InterPro" id="IPR002105">
    <property type="entry name" value="Dockerin_1_rpt"/>
</dbReference>
<evidence type="ECO:0008006" key="4">
    <source>
        <dbReference type="Google" id="ProtNLM"/>
    </source>
</evidence>
<feature type="signal peptide" evidence="1">
    <location>
        <begin position="1"/>
        <end position="21"/>
    </location>
</feature>
<evidence type="ECO:0000313" key="3">
    <source>
        <dbReference type="Proteomes" id="UP000034224"/>
    </source>
</evidence>
<dbReference type="PROSITE" id="PS00018">
    <property type="entry name" value="EF_HAND_1"/>
    <property type="match status" value="1"/>
</dbReference>
<dbReference type="GO" id="GO:0000272">
    <property type="term" value="P:polysaccharide catabolic process"/>
    <property type="evidence" value="ECO:0007669"/>
    <property type="project" value="InterPro"/>
</dbReference>
<evidence type="ECO:0000313" key="2">
    <source>
        <dbReference type="EMBL" id="KKW14788.1"/>
    </source>
</evidence>
<sequence length="161" mass="17099">MKLVLICLIGLIGLIGLSAHATDFSSNNFTVKDPVIKPGAGFATSTSFQLWSSLGQEAIGLSDATSFVLKSGFLYFPAPAAGVATPTGPIERIGGGLPIFYLPPIVAEGCDFSGDGRCDIIDFSILLYYLDQTGPTIAPYDLNNDGKLDIVDISILLFYWV</sequence>
<protein>
    <recommendedName>
        <fullName evidence="4">Dockerin domain-containing protein</fullName>
    </recommendedName>
</protein>
<feature type="chain" id="PRO_5002540482" description="Dockerin domain-containing protein" evidence="1">
    <location>
        <begin position="22"/>
        <end position="161"/>
    </location>
</feature>
<evidence type="ECO:0000256" key="1">
    <source>
        <dbReference type="SAM" id="SignalP"/>
    </source>
</evidence>
<dbReference type="InterPro" id="IPR036439">
    <property type="entry name" value="Dockerin_dom_sf"/>
</dbReference>
<dbReference type="Pfam" id="PF00404">
    <property type="entry name" value="Dockerin_1"/>
    <property type="match status" value="1"/>
</dbReference>
<dbReference type="InterPro" id="IPR018247">
    <property type="entry name" value="EF_Hand_1_Ca_BS"/>
</dbReference>
<dbReference type="SUPFAM" id="SSF63446">
    <property type="entry name" value="Type I dockerin domain"/>
    <property type="match status" value="1"/>
</dbReference>
<dbReference type="STRING" id="1618665.UY55_C0003G0004"/>
<reference evidence="2 3" key="1">
    <citation type="journal article" date="2015" name="Nature">
        <title>rRNA introns, odd ribosomes, and small enigmatic genomes across a large radiation of phyla.</title>
        <authorList>
            <person name="Brown C.T."/>
            <person name="Hug L.A."/>
            <person name="Thomas B.C."/>
            <person name="Sharon I."/>
            <person name="Castelle C.J."/>
            <person name="Singh A."/>
            <person name="Wilkins M.J."/>
            <person name="Williams K.H."/>
            <person name="Banfield J.F."/>
        </authorList>
    </citation>
    <scope>NUCLEOTIDE SEQUENCE [LARGE SCALE GENOMIC DNA]</scope>
</reference>
<dbReference type="CDD" id="cd14256">
    <property type="entry name" value="Dockerin_I"/>
    <property type="match status" value="1"/>
</dbReference>
<dbReference type="GO" id="GO:0004553">
    <property type="term" value="F:hydrolase activity, hydrolyzing O-glycosyl compounds"/>
    <property type="evidence" value="ECO:0007669"/>
    <property type="project" value="InterPro"/>
</dbReference>
<name>A0A0G1W7V5_9BACT</name>
<gene>
    <name evidence="2" type="ORF">UY55_C0003G0004</name>
</gene>
<dbReference type="Proteomes" id="UP000034224">
    <property type="component" value="Unassembled WGS sequence"/>
</dbReference>
<dbReference type="EMBL" id="LCQK01000003">
    <property type="protein sequence ID" value="KKW14788.1"/>
    <property type="molecule type" value="Genomic_DNA"/>
</dbReference>
<dbReference type="Gene3D" id="1.10.1330.10">
    <property type="entry name" value="Dockerin domain"/>
    <property type="match status" value="1"/>
</dbReference>
<keyword evidence="1" id="KW-0732">Signal</keyword>
<dbReference type="AlphaFoldDB" id="A0A0G1W7V5"/>